<proteinExistence type="predicted"/>
<organism evidence="2 3">
    <name type="scientific">Aspergillus pseudonomiae</name>
    <dbReference type="NCBI Taxonomy" id="1506151"/>
    <lineage>
        <taxon>Eukaryota</taxon>
        <taxon>Fungi</taxon>
        <taxon>Dikarya</taxon>
        <taxon>Ascomycota</taxon>
        <taxon>Pezizomycotina</taxon>
        <taxon>Eurotiomycetes</taxon>
        <taxon>Eurotiomycetidae</taxon>
        <taxon>Eurotiales</taxon>
        <taxon>Aspergillaceae</taxon>
        <taxon>Aspergillus</taxon>
        <taxon>Aspergillus subgen. Circumdati</taxon>
    </lineage>
</organism>
<feature type="compositionally biased region" description="Polar residues" evidence="1">
    <location>
        <begin position="57"/>
        <end position="72"/>
    </location>
</feature>
<evidence type="ECO:0000256" key="1">
    <source>
        <dbReference type="SAM" id="MobiDB-lite"/>
    </source>
</evidence>
<evidence type="ECO:0000313" key="2">
    <source>
        <dbReference type="EMBL" id="KAE8406892.1"/>
    </source>
</evidence>
<dbReference type="AlphaFoldDB" id="A0A5N7DKD0"/>
<accession>A0A5N7DKD0</accession>
<gene>
    <name evidence="2" type="ORF">BDV37DRAFT_242156</name>
</gene>
<sequence length="72" mass="7933">MTARATSRKERSPWLAQVCLQWHVEADSGALHGADVATEQRCQRDGLHKLTAAAHKQATQRANQRSMSCTSS</sequence>
<feature type="region of interest" description="Disordered" evidence="1">
    <location>
        <begin position="53"/>
        <end position="72"/>
    </location>
</feature>
<dbReference type="GeneID" id="43665967"/>
<protein>
    <submittedName>
        <fullName evidence="2">Uncharacterized protein</fullName>
    </submittedName>
</protein>
<evidence type="ECO:0000313" key="3">
    <source>
        <dbReference type="Proteomes" id="UP000325579"/>
    </source>
</evidence>
<dbReference type="EMBL" id="ML736751">
    <property type="protein sequence ID" value="KAE8406892.1"/>
    <property type="molecule type" value="Genomic_DNA"/>
</dbReference>
<keyword evidence="3" id="KW-1185">Reference proteome</keyword>
<dbReference type="RefSeq" id="XP_031944211.1">
    <property type="nucleotide sequence ID" value="XM_032081276.1"/>
</dbReference>
<name>A0A5N7DKD0_9EURO</name>
<dbReference type="Proteomes" id="UP000325579">
    <property type="component" value="Unassembled WGS sequence"/>
</dbReference>
<reference evidence="2 3" key="1">
    <citation type="submission" date="2019-04" db="EMBL/GenBank/DDBJ databases">
        <authorList>
            <consortium name="DOE Joint Genome Institute"/>
            <person name="Mondo S."/>
            <person name="Kjaerbolling I."/>
            <person name="Vesth T."/>
            <person name="Frisvad J.C."/>
            <person name="Nybo J.L."/>
            <person name="Theobald S."/>
            <person name="Kildgaard S."/>
            <person name="Isbrandt T."/>
            <person name="Kuo A."/>
            <person name="Sato A."/>
            <person name="Lyhne E.K."/>
            <person name="Kogle M.E."/>
            <person name="Wiebenga A."/>
            <person name="Kun R.S."/>
            <person name="Lubbers R.J."/>
            <person name="Makela M.R."/>
            <person name="Barry K."/>
            <person name="Chovatia M."/>
            <person name="Clum A."/>
            <person name="Daum C."/>
            <person name="Haridas S."/>
            <person name="He G."/>
            <person name="LaButti K."/>
            <person name="Lipzen A."/>
            <person name="Riley R."/>
            <person name="Salamov A."/>
            <person name="Simmons B.A."/>
            <person name="Magnuson J.K."/>
            <person name="Henrissat B."/>
            <person name="Mortensen U.H."/>
            <person name="Larsen T.O."/>
            <person name="Devries R.P."/>
            <person name="Grigoriev I.V."/>
            <person name="Machida M."/>
            <person name="Baker S.E."/>
            <person name="Andersen M.R."/>
            <person name="Cantor M.N."/>
            <person name="Hua S.X."/>
        </authorList>
    </citation>
    <scope>NUCLEOTIDE SEQUENCE [LARGE SCALE GENOMIC DNA]</scope>
    <source>
        <strain evidence="2 3">CBS 119388</strain>
    </source>
</reference>